<name>A0A7R7IBF6_9FIRM</name>
<keyword evidence="1" id="KW-0812">Transmembrane</keyword>
<organism evidence="2 3">
    <name type="scientific">Anaeromicropila herbilytica</name>
    <dbReference type="NCBI Taxonomy" id="2785025"/>
    <lineage>
        <taxon>Bacteria</taxon>
        <taxon>Bacillati</taxon>
        <taxon>Bacillota</taxon>
        <taxon>Clostridia</taxon>
        <taxon>Lachnospirales</taxon>
        <taxon>Lachnospiraceae</taxon>
        <taxon>Anaeromicropila</taxon>
    </lineage>
</organism>
<feature type="transmembrane region" description="Helical" evidence="1">
    <location>
        <begin position="156"/>
        <end position="176"/>
    </location>
</feature>
<dbReference type="AlphaFoldDB" id="A0A7R7IBF6"/>
<protein>
    <submittedName>
        <fullName evidence="2">Uncharacterized protein</fullName>
    </submittedName>
</protein>
<dbReference type="EMBL" id="AP024169">
    <property type="protein sequence ID" value="BCN29557.1"/>
    <property type="molecule type" value="Genomic_DNA"/>
</dbReference>
<evidence type="ECO:0000313" key="2">
    <source>
        <dbReference type="EMBL" id="BCN29557.1"/>
    </source>
</evidence>
<feature type="transmembrane region" description="Helical" evidence="1">
    <location>
        <begin position="46"/>
        <end position="66"/>
    </location>
</feature>
<accession>A0A7R7IBF6</accession>
<dbReference type="KEGG" id="ahb:bsdtb5_08520"/>
<keyword evidence="1" id="KW-0472">Membrane</keyword>
<feature type="transmembrane region" description="Helical" evidence="1">
    <location>
        <begin position="124"/>
        <end position="144"/>
    </location>
</feature>
<evidence type="ECO:0000256" key="1">
    <source>
        <dbReference type="SAM" id="Phobius"/>
    </source>
</evidence>
<gene>
    <name evidence="2" type="ORF">bsdtb5_08520</name>
</gene>
<dbReference type="RefSeq" id="WP_271714827.1">
    <property type="nucleotide sequence ID" value="NZ_AP024169.1"/>
</dbReference>
<feature type="transmembrane region" description="Helical" evidence="1">
    <location>
        <begin position="78"/>
        <end position="103"/>
    </location>
</feature>
<evidence type="ECO:0000313" key="3">
    <source>
        <dbReference type="Proteomes" id="UP000595897"/>
    </source>
</evidence>
<proteinExistence type="predicted"/>
<sequence length="248" mass="29475">MINYIYKTLTILIGFTLFLISGFNLITANKTETIFYNAKKRVLSNILSALVMVLSEVCFIYNVPLINNIKIDLNSYKVVLLLMVVLFFILIVSIFVILSIQNMKKVRLNKILNRITRFFYDKSIQALIMLIFYLFGSVIMIVLWNINGRDYMKNLHYLIFAVGYSCATVYVMMIYVEGYRKIFRNVCWIEYKEYNSIKSKKYYILYASDDDYVVCGQNHRYEDNVEFKFIKINEIKDNYIIHFEKITE</sequence>
<keyword evidence="3" id="KW-1185">Reference proteome</keyword>
<reference evidence="2 3" key="1">
    <citation type="submission" date="2020-11" db="EMBL/GenBank/DDBJ databases">
        <title>Draft genome sequencing of a Lachnospiraceae strain isolated from anoxic soil subjected to BSD treatment.</title>
        <authorList>
            <person name="Uek A."/>
            <person name="Tonouchi A."/>
        </authorList>
    </citation>
    <scope>NUCLEOTIDE SEQUENCE [LARGE SCALE GENOMIC DNA]</scope>
    <source>
        <strain evidence="2 3">TB5</strain>
    </source>
</reference>
<keyword evidence="1" id="KW-1133">Transmembrane helix</keyword>
<dbReference type="Proteomes" id="UP000595897">
    <property type="component" value="Chromosome"/>
</dbReference>
<feature type="transmembrane region" description="Helical" evidence="1">
    <location>
        <begin position="6"/>
        <end position="26"/>
    </location>
</feature>